<dbReference type="AlphaFoldDB" id="A0A1C4GC03"/>
<keyword evidence="2" id="KW-1185">Reference proteome</keyword>
<dbReference type="RefSeq" id="WP_208598196.1">
    <property type="nucleotide sequence ID" value="NZ_FMBC01000061.1"/>
</dbReference>
<evidence type="ECO:0000313" key="2">
    <source>
        <dbReference type="Proteomes" id="UP000198515"/>
    </source>
</evidence>
<reference evidence="2" key="1">
    <citation type="submission" date="2016-08" db="EMBL/GenBank/DDBJ databases">
        <authorList>
            <person name="Varghese N."/>
            <person name="Submissions Spin"/>
        </authorList>
    </citation>
    <scope>NUCLEOTIDE SEQUENCE [LARGE SCALE GENOMIC DNA]</scope>
    <source>
        <strain evidence="2">REICA_142</strain>
    </source>
</reference>
<dbReference type="EMBL" id="FMBC01000061">
    <property type="protein sequence ID" value="SCC65717.1"/>
    <property type="molecule type" value="Genomic_DNA"/>
</dbReference>
<proteinExistence type="predicted"/>
<evidence type="ECO:0008006" key="3">
    <source>
        <dbReference type="Google" id="ProtNLM"/>
    </source>
</evidence>
<protein>
    <recommendedName>
        <fullName evidence="3">DUF1133 family protein</fullName>
    </recommendedName>
</protein>
<evidence type="ECO:0000313" key="1">
    <source>
        <dbReference type="EMBL" id="SCC65717.1"/>
    </source>
</evidence>
<dbReference type="Proteomes" id="UP000198515">
    <property type="component" value="Unassembled WGS sequence"/>
</dbReference>
<organism evidence="1 2">
    <name type="scientific">Kosakonia oryziphila</name>
    <dbReference type="NCBI Taxonomy" id="1005667"/>
    <lineage>
        <taxon>Bacteria</taxon>
        <taxon>Pseudomonadati</taxon>
        <taxon>Pseudomonadota</taxon>
        <taxon>Gammaproteobacteria</taxon>
        <taxon>Enterobacterales</taxon>
        <taxon>Enterobacteriaceae</taxon>
        <taxon>Kosakonia</taxon>
    </lineage>
</organism>
<sequence>MKRADQNTEWSELAKVPRRSYLGKYRRLKPSQERWIRSLLSLWGSVYGGSGTEHLSGGGGMWSMIITGWSGEQQEKIADVLTRLKKIGYSGENLIVMARAILWPKKSLNEIISNAIDRDEADFMEAVILKSFPEENLIYKVGKRYYSSRQPLVDMARWMQYHYAPFLTEKQCIDRIRWCVDLFNSSVFFTLIAELSIENEETCKKDLKTSFEAA</sequence>
<accession>A0A1C4GC03</accession>
<name>A0A1C4GC03_9ENTR</name>
<gene>
    <name evidence="1" type="ORF">GA0061070_106123</name>
</gene>